<feature type="compositionally biased region" description="Basic and acidic residues" evidence="1">
    <location>
        <begin position="83"/>
        <end position="97"/>
    </location>
</feature>
<name>A0ABV1WMF9_9ACTN</name>
<evidence type="ECO:0008006" key="5">
    <source>
        <dbReference type="Google" id="ProtNLM"/>
    </source>
</evidence>
<evidence type="ECO:0000313" key="3">
    <source>
        <dbReference type="EMBL" id="MER7178007.1"/>
    </source>
</evidence>
<reference evidence="3 4" key="1">
    <citation type="submission" date="2024-06" db="EMBL/GenBank/DDBJ databases">
        <title>The Natural Products Discovery Center: Release of the First 8490 Sequenced Strains for Exploring Actinobacteria Biosynthetic Diversity.</title>
        <authorList>
            <person name="Kalkreuter E."/>
            <person name="Kautsar S.A."/>
            <person name="Yang D."/>
            <person name="Bader C.D."/>
            <person name="Teijaro C.N."/>
            <person name="Fluegel L."/>
            <person name="Davis C.M."/>
            <person name="Simpson J.R."/>
            <person name="Lauterbach L."/>
            <person name="Steele A.D."/>
            <person name="Gui C."/>
            <person name="Meng S."/>
            <person name="Li G."/>
            <person name="Viehrig K."/>
            <person name="Ye F."/>
            <person name="Su P."/>
            <person name="Kiefer A.F."/>
            <person name="Nichols A."/>
            <person name="Cepeda A.J."/>
            <person name="Yan W."/>
            <person name="Fan B."/>
            <person name="Jiang Y."/>
            <person name="Adhikari A."/>
            <person name="Zheng C.-J."/>
            <person name="Schuster L."/>
            <person name="Cowan T.M."/>
            <person name="Smanski M.J."/>
            <person name="Chevrette M.G."/>
            <person name="De Carvalho L.P.S."/>
            <person name="Shen B."/>
        </authorList>
    </citation>
    <scope>NUCLEOTIDE SEQUENCE [LARGE SCALE GENOMIC DNA]</scope>
    <source>
        <strain evidence="3 4">NPDC000234</strain>
    </source>
</reference>
<keyword evidence="2" id="KW-0732">Signal</keyword>
<feature type="region of interest" description="Disordered" evidence="1">
    <location>
        <begin position="50"/>
        <end position="103"/>
    </location>
</feature>
<dbReference type="InterPro" id="IPR036259">
    <property type="entry name" value="MFS_trans_sf"/>
</dbReference>
<dbReference type="EMBL" id="JBEPEK010000002">
    <property type="protein sequence ID" value="MER7178007.1"/>
    <property type="molecule type" value="Genomic_DNA"/>
</dbReference>
<dbReference type="Gene3D" id="1.20.1250.20">
    <property type="entry name" value="MFS general substrate transporter like domains"/>
    <property type="match status" value="1"/>
</dbReference>
<sequence>MNGLSTPGGLGLCAGASLAATFTSEPGILIALRTVLGVAAAFVMPATPSTITSTFPRAQQARVGGRGRHRRGRPRSHKPTGRNSHDGIRREGPHRDPSPSPRT</sequence>
<gene>
    <name evidence="3" type="ORF">ABT404_00660</name>
</gene>
<evidence type="ECO:0000313" key="4">
    <source>
        <dbReference type="Proteomes" id="UP001474181"/>
    </source>
</evidence>
<accession>A0ABV1WMF9</accession>
<dbReference type="RefSeq" id="WP_350775947.1">
    <property type="nucleotide sequence ID" value="NZ_JBEPEK010000002.1"/>
</dbReference>
<organism evidence="3 4">
    <name type="scientific">Streptomyces hyaluromycini</name>
    <dbReference type="NCBI Taxonomy" id="1377993"/>
    <lineage>
        <taxon>Bacteria</taxon>
        <taxon>Bacillati</taxon>
        <taxon>Actinomycetota</taxon>
        <taxon>Actinomycetes</taxon>
        <taxon>Kitasatosporales</taxon>
        <taxon>Streptomycetaceae</taxon>
        <taxon>Streptomyces</taxon>
    </lineage>
</organism>
<evidence type="ECO:0000256" key="1">
    <source>
        <dbReference type="SAM" id="MobiDB-lite"/>
    </source>
</evidence>
<protein>
    <recommendedName>
        <fullName evidence="5">Major facilitator superfamily (MFS) profile domain-containing protein</fullName>
    </recommendedName>
</protein>
<feature type="signal peptide" evidence="2">
    <location>
        <begin position="1"/>
        <end position="19"/>
    </location>
</feature>
<feature type="compositionally biased region" description="Basic residues" evidence="1">
    <location>
        <begin position="65"/>
        <end position="80"/>
    </location>
</feature>
<feature type="chain" id="PRO_5045138928" description="Major facilitator superfamily (MFS) profile domain-containing protein" evidence="2">
    <location>
        <begin position="20"/>
        <end position="103"/>
    </location>
</feature>
<dbReference type="Proteomes" id="UP001474181">
    <property type="component" value="Unassembled WGS sequence"/>
</dbReference>
<proteinExistence type="predicted"/>
<evidence type="ECO:0000256" key="2">
    <source>
        <dbReference type="SAM" id="SignalP"/>
    </source>
</evidence>
<comment type="caution">
    <text evidence="3">The sequence shown here is derived from an EMBL/GenBank/DDBJ whole genome shotgun (WGS) entry which is preliminary data.</text>
</comment>
<keyword evidence="4" id="KW-1185">Reference proteome</keyword>
<dbReference type="SUPFAM" id="SSF103473">
    <property type="entry name" value="MFS general substrate transporter"/>
    <property type="match status" value="1"/>
</dbReference>